<evidence type="ECO:0000313" key="2">
    <source>
        <dbReference type="EMBL" id="MFC6079914.1"/>
    </source>
</evidence>
<name>A0ABW1N922_9ACTN</name>
<evidence type="ECO:0000256" key="1">
    <source>
        <dbReference type="SAM" id="SignalP"/>
    </source>
</evidence>
<protein>
    <recommendedName>
        <fullName evidence="4">Lipoprotein</fullName>
    </recommendedName>
</protein>
<evidence type="ECO:0000313" key="3">
    <source>
        <dbReference type="Proteomes" id="UP001596137"/>
    </source>
</evidence>
<keyword evidence="3" id="KW-1185">Reference proteome</keyword>
<sequence>MIITAAAVLAAGAAGCGSPAGGGAAAASPTPSVDEFTVLKEFSKCVRENGMPSFPDPVRQANGRLSFPVPEGEGKVPSNKATEACKSILRRIPGMKGETIPAAELAKMREFSKCMRDNGLRDWPDPTTEGAFPLSKRLRDLGKRGFVEQLRKCRSILPGKGIQITEG</sequence>
<proteinExistence type="predicted"/>
<gene>
    <name evidence="2" type="ORF">ACFP1K_02000</name>
</gene>
<accession>A0ABW1N922</accession>
<dbReference type="EMBL" id="JBHSRF010000002">
    <property type="protein sequence ID" value="MFC6079914.1"/>
    <property type="molecule type" value="Genomic_DNA"/>
</dbReference>
<keyword evidence="1" id="KW-0732">Signal</keyword>
<feature type="chain" id="PRO_5045338801" description="Lipoprotein" evidence="1">
    <location>
        <begin position="21"/>
        <end position="167"/>
    </location>
</feature>
<dbReference type="RefSeq" id="WP_380746431.1">
    <property type="nucleotide sequence ID" value="NZ_JBHSRF010000002.1"/>
</dbReference>
<reference evidence="3" key="1">
    <citation type="journal article" date="2019" name="Int. J. Syst. Evol. Microbiol.">
        <title>The Global Catalogue of Microorganisms (GCM) 10K type strain sequencing project: providing services to taxonomists for standard genome sequencing and annotation.</title>
        <authorList>
            <consortium name="The Broad Institute Genomics Platform"/>
            <consortium name="The Broad Institute Genome Sequencing Center for Infectious Disease"/>
            <person name="Wu L."/>
            <person name="Ma J."/>
        </authorList>
    </citation>
    <scope>NUCLEOTIDE SEQUENCE [LARGE SCALE GENOMIC DNA]</scope>
    <source>
        <strain evidence="3">JCM 30346</strain>
    </source>
</reference>
<feature type="signal peptide" evidence="1">
    <location>
        <begin position="1"/>
        <end position="20"/>
    </location>
</feature>
<evidence type="ECO:0008006" key="4">
    <source>
        <dbReference type="Google" id="ProtNLM"/>
    </source>
</evidence>
<organism evidence="2 3">
    <name type="scientific">Sphaerisporangium aureirubrum</name>
    <dbReference type="NCBI Taxonomy" id="1544736"/>
    <lineage>
        <taxon>Bacteria</taxon>
        <taxon>Bacillati</taxon>
        <taxon>Actinomycetota</taxon>
        <taxon>Actinomycetes</taxon>
        <taxon>Streptosporangiales</taxon>
        <taxon>Streptosporangiaceae</taxon>
        <taxon>Sphaerisporangium</taxon>
    </lineage>
</organism>
<comment type="caution">
    <text evidence="2">The sequence shown here is derived from an EMBL/GenBank/DDBJ whole genome shotgun (WGS) entry which is preliminary data.</text>
</comment>
<dbReference type="Proteomes" id="UP001596137">
    <property type="component" value="Unassembled WGS sequence"/>
</dbReference>